<feature type="signal peptide" evidence="1">
    <location>
        <begin position="1"/>
        <end position="24"/>
    </location>
</feature>
<gene>
    <name evidence="3" type="ORF">ACE1CC_21480</name>
</gene>
<keyword evidence="4" id="KW-1185">Reference proteome</keyword>
<organism evidence="3 4">
    <name type="scientific">Floridaenema aerugineum BLCC-F46</name>
    <dbReference type="NCBI Taxonomy" id="3153654"/>
    <lineage>
        <taxon>Bacteria</taxon>
        <taxon>Bacillati</taxon>
        <taxon>Cyanobacteriota</taxon>
        <taxon>Cyanophyceae</taxon>
        <taxon>Oscillatoriophycideae</taxon>
        <taxon>Aerosakkonematales</taxon>
        <taxon>Aerosakkonemataceae</taxon>
        <taxon>Floridanema</taxon>
        <taxon>Floridanema aerugineum</taxon>
    </lineage>
</organism>
<dbReference type="Proteomes" id="UP001576774">
    <property type="component" value="Unassembled WGS sequence"/>
</dbReference>
<comment type="caution">
    <text evidence="3">The sequence shown here is derived from an EMBL/GenBank/DDBJ whole genome shotgun (WGS) entry which is preliminary data.</text>
</comment>
<dbReference type="SUPFAM" id="SSF51126">
    <property type="entry name" value="Pectin lyase-like"/>
    <property type="match status" value="1"/>
</dbReference>
<proteinExistence type="predicted"/>
<keyword evidence="1" id="KW-0732">Signal</keyword>
<feature type="chain" id="PRO_5046240190" evidence="1">
    <location>
        <begin position="25"/>
        <end position="130"/>
    </location>
</feature>
<dbReference type="InterPro" id="IPR008638">
    <property type="entry name" value="FhaB/CdiA-like_TPS"/>
</dbReference>
<name>A0ABV4X9M6_9CYAN</name>
<protein>
    <submittedName>
        <fullName evidence="3">Filamentous hemagglutinin N-terminal domain-containing protein</fullName>
    </submittedName>
</protein>
<evidence type="ECO:0000259" key="2">
    <source>
        <dbReference type="Pfam" id="PF05860"/>
    </source>
</evidence>
<sequence>MPDWNHWYKRRALASALAMGGAIAFPFDYAWSQIQSDNSLGTQRSIVISPNQINFQSDGGATRDTNLFHSFQEFSVPTGGSVHFNNTANIQNIMMRVTGKSISNIDGLIGANGTANLFLINPNEVGLRHS</sequence>
<evidence type="ECO:0000313" key="4">
    <source>
        <dbReference type="Proteomes" id="UP001576774"/>
    </source>
</evidence>
<dbReference type="InterPro" id="IPR011050">
    <property type="entry name" value="Pectin_lyase_fold/virulence"/>
</dbReference>
<dbReference type="InterPro" id="IPR012334">
    <property type="entry name" value="Pectin_lyas_fold"/>
</dbReference>
<dbReference type="Gene3D" id="2.160.20.10">
    <property type="entry name" value="Single-stranded right-handed beta-helix, Pectin lyase-like"/>
    <property type="match status" value="1"/>
</dbReference>
<dbReference type="Pfam" id="PF05860">
    <property type="entry name" value="TPS"/>
    <property type="match status" value="1"/>
</dbReference>
<dbReference type="RefSeq" id="WP_413272477.1">
    <property type="nucleotide sequence ID" value="NZ_JBHFNQ010000166.1"/>
</dbReference>
<evidence type="ECO:0000313" key="3">
    <source>
        <dbReference type="EMBL" id="MFB2879434.1"/>
    </source>
</evidence>
<accession>A0ABV4X9M6</accession>
<dbReference type="NCBIfam" id="TIGR01901">
    <property type="entry name" value="adhes_NPXG"/>
    <property type="match status" value="1"/>
</dbReference>
<dbReference type="EMBL" id="JBHFNQ010000166">
    <property type="protein sequence ID" value="MFB2879434.1"/>
    <property type="molecule type" value="Genomic_DNA"/>
</dbReference>
<evidence type="ECO:0000256" key="1">
    <source>
        <dbReference type="SAM" id="SignalP"/>
    </source>
</evidence>
<feature type="domain" description="Filamentous haemagglutinin FhaB/tRNA nuclease CdiA-like TPS" evidence="2">
    <location>
        <begin position="33"/>
        <end position="123"/>
    </location>
</feature>
<reference evidence="3 4" key="1">
    <citation type="submission" date="2024-09" db="EMBL/GenBank/DDBJ databases">
        <title>Floridaenema gen nov. (Aerosakkonemataceae, Aerosakkonematales ord. nov., Cyanobacteria) from benthic tropical and subtropical fresh waters, with the description of four new species.</title>
        <authorList>
            <person name="Moretto J.A."/>
            <person name="Berthold D.E."/>
            <person name="Lefler F.W."/>
            <person name="Huang I.-S."/>
            <person name="Laughinghouse H. IV."/>
        </authorList>
    </citation>
    <scope>NUCLEOTIDE SEQUENCE [LARGE SCALE GENOMIC DNA]</scope>
    <source>
        <strain evidence="3 4">BLCC-F46</strain>
    </source>
</reference>